<dbReference type="FunFam" id="1.10.1200.10:FF:000016">
    <property type="entry name" value="Non-ribosomal peptide synthase"/>
    <property type="match status" value="1"/>
</dbReference>
<evidence type="ECO:0000313" key="8">
    <source>
        <dbReference type="Proteomes" id="UP000510844"/>
    </source>
</evidence>
<feature type="region of interest" description="Disordered" evidence="4">
    <location>
        <begin position="876"/>
        <end position="895"/>
    </location>
</feature>
<accession>A0A7L6B3W4</accession>
<name>A0A7L6B3W4_9ACTN</name>
<dbReference type="InterPro" id="IPR023213">
    <property type="entry name" value="CAT-like_dom_sf"/>
</dbReference>
<dbReference type="EMBL" id="CP059322">
    <property type="protein sequence ID" value="QLQ36646.1"/>
    <property type="molecule type" value="Genomic_DNA"/>
</dbReference>
<dbReference type="FunFam" id="3.40.50.980:FF:000002">
    <property type="entry name" value="Enterobactin synthetase component F"/>
    <property type="match status" value="1"/>
</dbReference>
<dbReference type="Proteomes" id="UP000510844">
    <property type="component" value="Chromosome"/>
</dbReference>
<keyword evidence="2" id="KW-0596">Phosphopantetheine</keyword>
<dbReference type="GO" id="GO:0022857">
    <property type="term" value="F:transmembrane transporter activity"/>
    <property type="evidence" value="ECO:0007669"/>
    <property type="project" value="InterPro"/>
</dbReference>
<keyword evidence="3" id="KW-0597">Phosphoprotein</keyword>
<dbReference type="GO" id="GO:0009366">
    <property type="term" value="C:enterobactin synthetase complex"/>
    <property type="evidence" value="ECO:0007669"/>
    <property type="project" value="TreeGrafter"/>
</dbReference>
<dbReference type="GO" id="GO:0008610">
    <property type="term" value="P:lipid biosynthetic process"/>
    <property type="evidence" value="ECO:0007669"/>
    <property type="project" value="UniProtKB-ARBA"/>
</dbReference>
<dbReference type="GO" id="GO:0031177">
    <property type="term" value="F:phosphopantetheine binding"/>
    <property type="evidence" value="ECO:0007669"/>
    <property type="project" value="InterPro"/>
</dbReference>
<dbReference type="Gene3D" id="3.30.559.10">
    <property type="entry name" value="Chloramphenicol acetyltransferase-like domain"/>
    <property type="match status" value="1"/>
</dbReference>
<feature type="transmembrane region" description="Helical" evidence="5">
    <location>
        <begin position="1679"/>
        <end position="1698"/>
    </location>
</feature>
<dbReference type="GO" id="GO:0072330">
    <property type="term" value="P:monocarboxylic acid biosynthetic process"/>
    <property type="evidence" value="ECO:0007669"/>
    <property type="project" value="UniProtKB-ARBA"/>
</dbReference>
<dbReference type="Pfam" id="PF13193">
    <property type="entry name" value="AMP-binding_C"/>
    <property type="match status" value="1"/>
</dbReference>
<feature type="transmembrane region" description="Helical" evidence="5">
    <location>
        <begin position="1704"/>
        <end position="1727"/>
    </location>
</feature>
<dbReference type="CDD" id="cd06173">
    <property type="entry name" value="MFS_MefA_like"/>
    <property type="match status" value="1"/>
</dbReference>
<dbReference type="InterPro" id="IPR036736">
    <property type="entry name" value="ACP-like_sf"/>
</dbReference>
<keyword evidence="5" id="KW-0812">Transmembrane</keyword>
<keyword evidence="8" id="KW-1185">Reference proteome</keyword>
<dbReference type="InterPro" id="IPR025110">
    <property type="entry name" value="AMP-bd_C"/>
</dbReference>
<dbReference type="NCBIfam" id="TIGR01733">
    <property type="entry name" value="AA-adenyl-dom"/>
    <property type="match status" value="1"/>
</dbReference>
<dbReference type="InterPro" id="IPR045851">
    <property type="entry name" value="AMP-bd_C_sf"/>
</dbReference>
<evidence type="ECO:0000256" key="2">
    <source>
        <dbReference type="ARBA" id="ARBA00022450"/>
    </source>
</evidence>
<comment type="cofactor">
    <cofactor evidence="1">
        <name>pantetheine 4'-phosphate</name>
        <dbReference type="ChEBI" id="CHEBI:47942"/>
    </cofactor>
</comment>
<dbReference type="Pfam" id="PF00501">
    <property type="entry name" value="AMP-binding"/>
    <property type="match status" value="1"/>
</dbReference>
<feature type="transmembrane region" description="Helical" evidence="5">
    <location>
        <begin position="1653"/>
        <end position="1672"/>
    </location>
</feature>
<keyword evidence="5" id="KW-0472">Membrane</keyword>
<dbReference type="CDD" id="cd17646">
    <property type="entry name" value="A_NRPS_AB3403-like"/>
    <property type="match status" value="1"/>
</dbReference>
<organism evidence="7 8">
    <name type="scientific">Micromonospora robiginosa</name>
    <dbReference type="NCBI Taxonomy" id="2749844"/>
    <lineage>
        <taxon>Bacteria</taxon>
        <taxon>Bacillati</taxon>
        <taxon>Actinomycetota</taxon>
        <taxon>Actinomycetes</taxon>
        <taxon>Micromonosporales</taxon>
        <taxon>Micromonosporaceae</taxon>
        <taxon>Micromonospora</taxon>
    </lineage>
</organism>
<dbReference type="InterPro" id="IPR001242">
    <property type="entry name" value="Condensation_dom"/>
</dbReference>
<dbReference type="GO" id="GO:0009239">
    <property type="term" value="P:enterobactin biosynthetic process"/>
    <property type="evidence" value="ECO:0007669"/>
    <property type="project" value="TreeGrafter"/>
</dbReference>
<dbReference type="Pfam" id="PF00668">
    <property type="entry name" value="Condensation"/>
    <property type="match status" value="1"/>
</dbReference>
<dbReference type="SMART" id="SM00824">
    <property type="entry name" value="PKS_TE"/>
    <property type="match status" value="1"/>
</dbReference>
<feature type="domain" description="Carrier" evidence="6">
    <location>
        <begin position="1027"/>
        <end position="1102"/>
    </location>
</feature>
<dbReference type="PROSITE" id="PS50075">
    <property type="entry name" value="CARRIER"/>
    <property type="match status" value="1"/>
</dbReference>
<feature type="transmembrane region" description="Helical" evidence="5">
    <location>
        <begin position="1566"/>
        <end position="1587"/>
    </location>
</feature>
<dbReference type="InterPro" id="IPR009081">
    <property type="entry name" value="PP-bd_ACP"/>
</dbReference>
<dbReference type="FunFam" id="3.40.50.980:FF:000001">
    <property type="entry name" value="Non-ribosomal peptide synthetase"/>
    <property type="match status" value="1"/>
</dbReference>
<proteinExistence type="predicted"/>
<dbReference type="Gene3D" id="3.40.50.980">
    <property type="match status" value="2"/>
</dbReference>
<dbReference type="CDD" id="cd19531">
    <property type="entry name" value="LCL_NRPS-like"/>
    <property type="match status" value="1"/>
</dbReference>
<evidence type="ECO:0000256" key="4">
    <source>
        <dbReference type="SAM" id="MobiDB-lite"/>
    </source>
</evidence>
<dbReference type="PANTHER" id="PTHR45527:SF1">
    <property type="entry name" value="FATTY ACID SYNTHASE"/>
    <property type="match status" value="1"/>
</dbReference>
<reference evidence="8" key="1">
    <citation type="submission" date="2020-07" db="EMBL/GenBank/DDBJ databases">
        <title>A new Micromonospora strain with potent antibiotic activity isolated from the microbiome of a mid-Atlantic deep-sea sponge.</title>
        <authorList>
            <person name="Back C.R."/>
            <person name="Stennett H.L."/>
            <person name="Williams S.E."/>
            <person name="Wang L."/>
            <person name="Ojeda Gomez J."/>
            <person name="Abdulle O.M."/>
            <person name="Duffy T."/>
            <person name="Hendry K.R."/>
            <person name="Powell D."/>
            <person name="Stach J.E."/>
            <person name="Essex-Lopresti A.E."/>
            <person name="Willis C.L."/>
            <person name="Curnow P."/>
            <person name="Race P.R."/>
        </authorList>
    </citation>
    <scope>NUCLEOTIDE SEQUENCE [LARGE SCALE GENOMIC DNA]</scope>
    <source>
        <strain evidence="8">28ISP2-46</strain>
    </source>
</reference>
<reference evidence="7 8" key="2">
    <citation type="journal article" date="2021" name="Mar. Drugs">
        <title>A New Micromonospora Strain with Antibiotic Activity Isolated from the Microbiome of a Mid-Atlantic Deep-Sea Sponge.</title>
        <authorList>
            <person name="Back C.R."/>
            <person name="Stennett H.L."/>
            <person name="Williams S.E."/>
            <person name="Wang L."/>
            <person name="Ojeda Gomez J."/>
            <person name="Abdulle O.M."/>
            <person name="Duffy T."/>
            <person name="Neal C."/>
            <person name="Mantell J."/>
            <person name="Jepson M.A."/>
            <person name="Hendry K.R."/>
            <person name="Powell D."/>
            <person name="Stach J.E.M."/>
            <person name="Essex-Lopresti A.E."/>
            <person name="Willis C.L."/>
            <person name="Curnow P."/>
            <person name="Race P.R."/>
        </authorList>
    </citation>
    <scope>NUCLEOTIDE SEQUENCE [LARGE SCALE GENOMIC DNA]</scope>
    <source>
        <strain evidence="7 8">28ISP2-46</strain>
    </source>
</reference>
<dbReference type="GO" id="GO:0005829">
    <property type="term" value="C:cytosol"/>
    <property type="evidence" value="ECO:0007669"/>
    <property type="project" value="TreeGrafter"/>
</dbReference>
<dbReference type="SUPFAM" id="SSF52777">
    <property type="entry name" value="CoA-dependent acyltransferases"/>
    <property type="match status" value="2"/>
</dbReference>
<dbReference type="PANTHER" id="PTHR45527">
    <property type="entry name" value="NONRIBOSOMAL PEPTIDE SYNTHETASE"/>
    <property type="match status" value="1"/>
</dbReference>
<dbReference type="InterPro" id="IPR006162">
    <property type="entry name" value="Ppantetheine_attach_site"/>
</dbReference>
<feature type="transmembrane region" description="Helical" evidence="5">
    <location>
        <begin position="1618"/>
        <end position="1641"/>
    </location>
</feature>
<evidence type="ECO:0000259" key="6">
    <source>
        <dbReference type="PROSITE" id="PS50075"/>
    </source>
</evidence>
<dbReference type="Gene3D" id="1.20.1250.20">
    <property type="entry name" value="MFS general substrate transporter like domains"/>
    <property type="match status" value="1"/>
</dbReference>
<feature type="transmembrane region" description="Helical" evidence="5">
    <location>
        <begin position="1739"/>
        <end position="1758"/>
    </location>
</feature>
<dbReference type="Pfam" id="PF00550">
    <property type="entry name" value="PP-binding"/>
    <property type="match status" value="1"/>
</dbReference>
<dbReference type="InterPro" id="IPR010071">
    <property type="entry name" value="AA_adenyl_dom"/>
</dbReference>
<dbReference type="Gene3D" id="3.30.559.30">
    <property type="entry name" value="Nonribosomal peptide synthetase, condensation domain"/>
    <property type="match status" value="1"/>
</dbReference>
<dbReference type="PROSITE" id="PS00012">
    <property type="entry name" value="PHOSPHOPANTETHEINE"/>
    <property type="match status" value="1"/>
</dbReference>
<feature type="transmembrane region" description="Helical" evidence="5">
    <location>
        <begin position="1500"/>
        <end position="1519"/>
    </location>
</feature>
<evidence type="ECO:0000256" key="3">
    <source>
        <dbReference type="ARBA" id="ARBA00022553"/>
    </source>
</evidence>
<dbReference type="GO" id="GO:0047527">
    <property type="term" value="F:2,3-dihydroxybenzoate-serine ligase activity"/>
    <property type="evidence" value="ECO:0007669"/>
    <property type="project" value="TreeGrafter"/>
</dbReference>
<feature type="region of interest" description="Disordered" evidence="4">
    <location>
        <begin position="1006"/>
        <end position="1026"/>
    </location>
</feature>
<feature type="transmembrane region" description="Helical" evidence="5">
    <location>
        <begin position="1472"/>
        <end position="1494"/>
    </location>
</feature>
<evidence type="ECO:0000256" key="1">
    <source>
        <dbReference type="ARBA" id="ARBA00001957"/>
    </source>
</evidence>
<dbReference type="SUPFAM" id="SSF103473">
    <property type="entry name" value="MFS general substrate transporter"/>
    <property type="match status" value="1"/>
</dbReference>
<feature type="transmembrane region" description="Helical" evidence="5">
    <location>
        <begin position="1539"/>
        <end position="1560"/>
    </location>
</feature>
<dbReference type="Pfam" id="PF00975">
    <property type="entry name" value="Thioesterase"/>
    <property type="match status" value="1"/>
</dbReference>
<dbReference type="InterPro" id="IPR029058">
    <property type="entry name" value="AB_hydrolase_fold"/>
</dbReference>
<feature type="transmembrane region" description="Helical" evidence="5">
    <location>
        <begin position="1440"/>
        <end position="1465"/>
    </location>
</feature>
<dbReference type="SMART" id="SM00823">
    <property type="entry name" value="PKS_PP"/>
    <property type="match status" value="1"/>
</dbReference>
<dbReference type="Gene3D" id="3.40.50.1820">
    <property type="entry name" value="alpha/beta hydrolase"/>
    <property type="match status" value="1"/>
</dbReference>
<dbReference type="FunFam" id="3.30.300.30:FF:000010">
    <property type="entry name" value="Enterobactin synthetase component F"/>
    <property type="match status" value="1"/>
</dbReference>
<keyword evidence="5" id="KW-1133">Transmembrane helix</keyword>
<feature type="compositionally biased region" description="Pro residues" evidence="4">
    <location>
        <begin position="882"/>
        <end position="892"/>
    </location>
</feature>
<dbReference type="Gene3D" id="2.30.38.10">
    <property type="entry name" value="Luciferase, Domain 3"/>
    <property type="match status" value="1"/>
</dbReference>
<dbReference type="InterPro" id="IPR001031">
    <property type="entry name" value="Thioesterase"/>
</dbReference>
<dbReference type="SUPFAM" id="SSF56801">
    <property type="entry name" value="Acetyl-CoA synthetase-like"/>
    <property type="match status" value="1"/>
</dbReference>
<dbReference type="RefSeq" id="WP_181569161.1">
    <property type="nucleotide sequence ID" value="NZ_CP059322.2"/>
</dbReference>
<dbReference type="Gene3D" id="1.10.1200.10">
    <property type="entry name" value="ACP-like"/>
    <property type="match status" value="1"/>
</dbReference>
<dbReference type="InterPro" id="IPR011701">
    <property type="entry name" value="MFS"/>
</dbReference>
<dbReference type="KEGG" id="mfeu:H1D33_25820"/>
<evidence type="ECO:0000256" key="5">
    <source>
        <dbReference type="SAM" id="Phobius"/>
    </source>
</evidence>
<feature type="transmembrane region" description="Helical" evidence="5">
    <location>
        <begin position="1793"/>
        <end position="1811"/>
    </location>
</feature>
<dbReference type="InterPro" id="IPR000873">
    <property type="entry name" value="AMP-dep_synth/lig_dom"/>
</dbReference>
<dbReference type="GO" id="GO:0043041">
    <property type="term" value="P:amino acid activation for nonribosomal peptide biosynthetic process"/>
    <property type="evidence" value="ECO:0007669"/>
    <property type="project" value="TreeGrafter"/>
</dbReference>
<dbReference type="FunFam" id="3.40.50.12780:FF:000012">
    <property type="entry name" value="Non-ribosomal peptide synthetase"/>
    <property type="match status" value="1"/>
</dbReference>
<dbReference type="InterPro" id="IPR020806">
    <property type="entry name" value="PKS_PP-bd"/>
</dbReference>
<dbReference type="Gene3D" id="3.30.300.30">
    <property type="match status" value="1"/>
</dbReference>
<dbReference type="InterPro" id="IPR020802">
    <property type="entry name" value="TesA-like"/>
</dbReference>
<sequence length="1859" mass="199824">MTATAEPRPALSDAKRSLLAARLRAAAAGTDANAPAVTPRPPGTPTPLSYAQERLWFMEQFAPGTAAYTIPVVLRIHGDVDAEVLARALGRVVARHESLRMRITATDTGEPVVHVDPPLPVPLPVLDVDHGGDERDHLVHALLHERLAQPFDLTTGPLLRAALVRIRPGECALMLAVHHIACDGWSVDLLANEVVAWYDAYATGAPDPLAAPPVQYGDFAVWQRARLAADGHERDLAYWRSKLAGLGPLELPTDRPRPAQQTFDGAGYGVTLDGALVEELTRLGRAHGATLYMTLLTAYAAVLVRHSRCDDFAIGTPSAGRPAAELEPLIGMFVNMLTMRIDSSGAPTFAQLLARVRETTLDAYAHQDVPFEQVVTDFNLPRDVSRSALFQVVFALQNYAEPGRESTTGLRVAPFGARAVATRFDLELSLLQGPDGLWGSFTFNTALFDTDTIARLAEHFDALLRAAVTDPDRPLSHLLRLSAAERDEILYAANDTYVDFSARATLHDLIEEQVRRTPGAVALIAEGRHLTYADLDAAANRVAHGLRDHGARPGTLVAVCAERGPALVVGLLGVLKSGAAYLPLDPEYPPDRLAFMITDAAVPVVLTTAATRPALPPPADGARTPEPVVLDLDDPMVWAAYPDTAPRPLATADDVAYAIYTSGSTGRPKGVLNGHRGIVNRLLWMQRRYRLDTTDAVLQKTPAGFDVSVWEFFWPLLTGARLVLARPGGHKDAAYLRDLIVAEGVTTTHFVPSMLAMFLAEDEIERCATLRRVICSGEELPVDLAQRTLRRIPQADLHNLYGPTEAAIDVTAHHCTAENLRGRARVPIGTPIDNMRIHVLDEHGQPQPVGVPGELHLAGVGLAHGYLRRPELTGQKFVPDPFGAPPGTPARPWPDDRLYRTGDLARRLPDGSVDFLGRIDGQVKIRGLRIELGEIEAALRDQPGVADAAVTVREDRPGDKRLVAYVTGGPPEAGVLRAALRRRLPDYMVPTAVVTLDGLPLTPSGKLDRRALPAPPSGRGTTAGLVAPRTPTEHVVADIWKQVLGVDAVGVDDDFFDLGGHSLLATQVVARLRRAVGAGVSVMDLFKHRTVAELAALVDTPAEDRGPRELLHELTRPLAGPAERTLVCVPYGGGSAVVYQPLADALPEHHRLLSLAIPGHDVGLQEEALSFDALAGGCVAEIIARTEGPIVLYGHCAIGSALIVEIARRLEERGRIPEAVYVGAMFPFARPRSRVLSVLSRIADMDRLRSDRAYADWLTSLGLDMGDIEPGQARQIIRNLRRDTHTAEQYYTRLLHTGARRLAAPLITVAGDRDPATEYYSERYTEWHVVADTAAVVLLDEAGHFYLKWRAGELARILTEVHPAVRAGAEGTLRREARGPDATWWVHGASRVGDRPVRTGPPPSMRRFLAVALGQLVSILGSTLTEFALPLWVLASTGSLLNFALLAVVGLVPGLLVTPLVGAIVDRHSRRAVMLAGDVAAGGVQLVLAVLLWSGSLHVWHIYPLAGCLSVALAFQRLAYGSAVPQLVPKQYLGHANGVVQMVSGVATTLAPLAAAGLLATVGLRWILVLDVASYVVAIGLVAAIRFPRTLAWKRRESVAAEIAEGFRYSWGNRHFRAMLLFFMALNVFLSPLFMMLSPLVLSFAGLREVAEVSVAGGAGAMLGGLVMAVWGGPRHRRLFTVLCCTLGLAACCVVIGLRPQLWLVAAGSFGISLWLVLLNGVYATIVQVKVPQRFHGRVLSLNTVIAWSTLPVGWTLVGPVGSHLLEPLMQPGGALAGTAGRLLGVGDGRGTGLLYVILAAAIAAVVLVSLRRPRIATFDDAVPDAEADDLVGVAALRGRLPAAPATRPVADPDGTVRR</sequence>
<gene>
    <name evidence="7" type="ORF">H1D33_25820</name>
</gene>
<dbReference type="InterPro" id="IPR036259">
    <property type="entry name" value="MFS_trans_sf"/>
</dbReference>
<protein>
    <submittedName>
        <fullName evidence="7">Amino acid adenylation domain-containing protein</fullName>
    </submittedName>
</protein>
<dbReference type="Pfam" id="PF07690">
    <property type="entry name" value="MFS_1"/>
    <property type="match status" value="1"/>
</dbReference>
<feature type="region of interest" description="Disordered" evidence="4">
    <location>
        <begin position="29"/>
        <end position="48"/>
    </location>
</feature>
<dbReference type="SUPFAM" id="SSF53474">
    <property type="entry name" value="alpha/beta-Hydrolases"/>
    <property type="match status" value="1"/>
</dbReference>
<evidence type="ECO:0000313" key="7">
    <source>
        <dbReference type="EMBL" id="QLQ36646.1"/>
    </source>
</evidence>